<feature type="transmembrane region" description="Helical" evidence="6">
    <location>
        <begin position="62"/>
        <end position="80"/>
    </location>
</feature>
<evidence type="ECO:0000256" key="4">
    <source>
        <dbReference type="ARBA" id="ARBA00022989"/>
    </source>
</evidence>
<dbReference type="EMBL" id="FUZT01000004">
    <property type="protein sequence ID" value="SKC63040.1"/>
    <property type="molecule type" value="Genomic_DNA"/>
</dbReference>
<feature type="transmembrane region" description="Helical" evidence="6">
    <location>
        <begin position="114"/>
        <end position="135"/>
    </location>
</feature>
<keyword evidence="2" id="KW-1003">Cell membrane</keyword>
<organism evidence="7 8">
    <name type="scientific">Maledivibacter halophilus</name>
    <dbReference type="NCBI Taxonomy" id="36842"/>
    <lineage>
        <taxon>Bacteria</taxon>
        <taxon>Bacillati</taxon>
        <taxon>Bacillota</taxon>
        <taxon>Clostridia</taxon>
        <taxon>Peptostreptococcales</taxon>
        <taxon>Caminicellaceae</taxon>
        <taxon>Maledivibacter</taxon>
    </lineage>
</organism>
<keyword evidence="5 6" id="KW-0472">Membrane</keyword>
<feature type="transmembrane region" description="Helical" evidence="6">
    <location>
        <begin position="92"/>
        <end position="108"/>
    </location>
</feature>
<feature type="transmembrane region" description="Helical" evidence="6">
    <location>
        <begin position="20"/>
        <end position="42"/>
    </location>
</feature>
<gene>
    <name evidence="7" type="ORF">SAMN02194393_01814</name>
</gene>
<dbReference type="STRING" id="36842.SAMN02194393_01814"/>
<protein>
    <submittedName>
        <fullName evidence="7">Nucleoside ABC transporter membrane protein</fullName>
    </submittedName>
</protein>
<name>A0A1T5KHB1_9FIRM</name>
<proteinExistence type="predicted"/>
<dbReference type="PANTHER" id="PTHR47089:SF1">
    <property type="entry name" value="GUANOSINE ABC TRANSPORTER PERMEASE PROTEIN NUPP"/>
    <property type="match status" value="1"/>
</dbReference>
<sequence>MVRIIKKANISRTRAATTKFIGILLALLTATLFILFLGHNPIKVYISMLDGSFGSLYRFKETIINTIPLVITALGILIAFKMKFWNIGGEGQIYMGAFLSSFVALKFPEMSKPILLLLMIIAGIIGGGIWALIPAIFKAKYGTNETLFTLMMNYIAIKWITYLQFGPWKDPNALGFPKIPNFSDNATLPKLFGIHMGWLIAIILVFFTYLFMHHTKKGYEISVIGESEKTGKYAGMNVKKVIVTAMLISGGFCGLAGMIQASAVNNTLSVELSAGTGYTAIIVAWLSSLSAPLILLVSFLFAILVQGGAYIQTAFQIPQSAAQILQGMILMFVLGSEFFVNYRLVIDKKISLNNKGLEKRCE</sequence>
<dbReference type="RefSeq" id="WP_170917337.1">
    <property type="nucleotide sequence ID" value="NZ_FUZT01000004.1"/>
</dbReference>
<keyword evidence="3 6" id="KW-0812">Transmembrane</keyword>
<dbReference type="Proteomes" id="UP000190285">
    <property type="component" value="Unassembled WGS sequence"/>
</dbReference>
<dbReference type="AlphaFoldDB" id="A0A1T5KHB1"/>
<dbReference type="GO" id="GO:0022857">
    <property type="term" value="F:transmembrane transporter activity"/>
    <property type="evidence" value="ECO:0007669"/>
    <property type="project" value="InterPro"/>
</dbReference>
<reference evidence="7 8" key="1">
    <citation type="submission" date="2017-02" db="EMBL/GenBank/DDBJ databases">
        <authorList>
            <person name="Peterson S.W."/>
        </authorList>
    </citation>
    <scope>NUCLEOTIDE SEQUENCE [LARGE SCALE GENOMIC DNA]</scope>
    <source>
        <strain evidence="7 8">M1</strain>
    </source>
</reference>
<feature type="transmembrane region" description="Helical" evidence="6">
    <location>
        <begin position="147"/>
        <end position="165"/>
    </location>
</feature>
<dbReference type="PANTHER" id="PTHR47089">
    <property type="entry name" value="ABC TRANSPORTER, PERMEASE PROTEIN"/>
    <property type="match status" value="1"/>
</dbReference>
<keyword evidence="8" id="KW-1185">Reference proteome</keyword>
<feature type="transmembrane region" description="Helical" evidence="6">
    <location>
        <begin position="192"/>
        <end position="212"/>
    </location>
</feature>
<feature type="transmembrane region" description="Helical" evidence="6">
    <location>
        <begin position="324"/>
        <end position="345"/>
    </location>
</feature>
<accession>A0A1T5KHB1</accession>
<feature type="transmembrane region" description="Helical" evidence="6">
    <location>
        <begin position="241"/>
        <end position="261"/>
    </location>
</feature>
<keyword evidence="4 6" id="KW-1133">Transmembrane helix</keyword>
<dbReference type="InterPro" id="IPR001851">
    <property type="entry name" value="ABC_transp_permease"/>
</dbReference>
<dbReference type="CDD" id="cd06580">
    <property type="entry name" value="TM_PBP1_transp_TpRbsC_like"/>
    <property type="match status" value="1"/>
</dbReference>
<comment type="subcellular location">
    <subcellularLocation>
        <location evidence="1">Cell membrane</location>
        <topology evidence="1">Multi-pass membrane protein</topology>
    </subcellularLocation>
</comment>
<evidence type="ECO:0000256" key="2">
    <source>
        <dbReference type="ARBA" id="ARBA00022475"/>
    </source>
</evidence>
<evidence type="ECO:0000256" key="1">
    <source>
        <dbReference type="ARBA" id="ARBA00004651"/>
    </source>
</evidence>
<evidence type="ECO:0000313" key="8">
    <source>
        <dbReference type="Proteomes" id="UP000190285"/>
    </source>
</evidence>
<evidence type="ECO:0000256" key="5">
    <source>
        <dbReference type="ARBA" id="ARBA00023136"/>
    </source>
</evidence>
<evidence type="ECO:0000313" key="7">
    <source>
        <dbReference type="EMBL" id="SKC63040.1"/>
    </source>
</evidence>
<evidence type="ECO:0000256" key="6">
    <source>
        <dbReference type="SAM" id="Phobius"/>
    </source>
</evidence>
<evidence type="ECO:0000256" key="3">
    <source>
        <dbReference type="ARBA" id="ARBA00022692"/>
    </source>
</evidence>
<dbReference type="GO" id="GO:0005886">
    <property type="term" value="C:plasma membrane"/>
    <property type="evidence" value="ECO:0007669"/>
    <property type="project" value="UniProtKB-SubCell"/>
</dbReference>
<dbReference type="Pfam" id="PF02653">
    <property type="entry name" value="BPD_transp_2"/>
    <property type="match status" value="1"/>
</dbReference>